<evidence type="ECO:0000313" key="7">
    <source>
        <dbReference type="Proteomes" id="UP000246018"/>
    </source>
</evidence>
<comment type="caution">
    <text evidence="6">The sequence shown here is derived from an EMBL/GenBank/DDBJ whole genome shotgun (WGS) entry which is preliminary data.</text>
</comment>
<keyword evidence="4" id="KW-0804">Transcription</keyword>
<dbReference type="Gene3D" id="1.10.10.10">
    <property type="entry name" value="Winged helix-like DNA-binding domain superfamily/Winged helix DNA-binding domain"/>
    <property type="match status" value="1"/>
</dbReference>
<evidence type="ECO:0000256" key="4">
    <source>
        <dbReference type="ARBA" id="ARBA00023163"/>
    </source>
</evidence>
<reference evidence="6 7" key="1">
    <citation type="submission" date="2018-04" db="EMBL/GenBank/DDBJ databases">
        <title>Genome of Nocardioides gansuensis WSJ-1.</title>
        <authorList>
            <person name="Wu S."/>
            <person name="Wang G."/>
        </authorList>
    </citation>
    <scope>NUCLEOTIDE SEQUENCE [LARGE SCALE GENOMIC DNA]</scope>
    <source>
        <strain evidence="6 7">WSJ-1</strain>
    </source>
</reference>
<keyword evidence="2" id="KW-0805">Transcription regulation</keyword>
<dbReference type="Gene3D" id="3.40.190.290">
    <property type="match status" value="1"/>
</dbReference>
<sequence length="306" mass="33360">MRTSAVQNCTMKIKSDDLLVLLAVERHRTFTAAAQQLEIDHTTVARRLQALAQAVGGRLLVEGPGGWELTQLGHEVTAAARGVEEALAAIDTTVSDSGSTLRGLVRVVAPEVFMTQVVAAAVAATCRANPRLLCELISVTRPTPVHGPSADLDIGVTRSRSRRVTTRHLLDYQLGLYASVEYLTQHGPVNNREELREHIPVYYVESMLQVEDLDRVDEFFPHRRGLLGATNVHAQLELVRASAGIGILPTYLADQHDLVPVLPEAATSTLTYWMTARPNNLRRPEVRAVADAISLHASTFGPESAT</sequence>
<dbReference type="PANTHER" id="PTHR30537">
    <property type="entry name" value="HTH-TYPE TRANSCRIPTIONAL REGULATOR"/>
    <property type="match status" value="1"/>
</dbReference>
<dbReference type="PROSITE" id="PS50931">
    <property type="entry name" value="HTH_LYSR"/>
    <property type="match status" value="1"/>
</dbReference>
<evidence type="ECO:0000256" key="1">
    <source>
        <dbReference type="ARBA" id="ARBA00009437"/>
    </source>
</evidence>
<dbReference type="Pfam" id="PF03466">
    <property type="entry name" value="LysR_substrate"/>
    <property type="match status" value="1"/>
</dbReference>
<dbReference type="SUPFAM" id="SSF53850">
    <property type="entry name" value="Periplasmic binding protein-like II"/>
    <property type="match status" value="1"/>
</dbReference>
<dbReference type="InterPro" id="IPR036388">
    <property type="entry name" value="WH-like_DNA-bd_sf"/>
</dbReference>
<dbReference type="PANTHER" id="PTHR30537:SF3">
    <property type="entry name" value="TRANSCRIPTIONAL REGULATORY PROTEIN"/>
    <property type="match status" value="1"/>
</dbReference>
<evidence type="ECO:0000259" key="5">
    <source>
        <dbReference type="PROSITE" id="PS50931"/>
    </source>
</evidence>
<protein>
    <submittedName>
        <fullName evidence="6">LysR family transcriptional regulator</fullName>
    </submittedName>
</protein>
<organism evidence="6 7">
    <name type="scientific">Nocardioides gansuensis</name>
    <dbReference type="NCBI Taxonomy" id="2138300"/>
    <lineage>
        <taxon>Bacteria</taxon>
        <taxon>Bacillati</taxon>
        <taxon>Actinomycetota</taxon>
        <taxon>Actinomycetes</taxon>
        <taxon>Propionibacteriales</taxon>
        <taxon>Nocardioidaceae</taxon>
        <taxon>Nocardioides</taxon>
    </lineage>
</organism>
<dbReference type="OrthoDB" id="570111at2"/>
<name>A0A2T8FCX8_9ACTN</name>
<dbReference type="InterPro" id="IPR036390">
    <property type="entry name" value="WH_DNA-bd_sf"/>
</dbReference>
<keyword evidence="7" id="KW-1185">Reference proteome</keyword>
<feature type="domain" description="HTH lysR-type" evidence="5">
    <location>
        <begin position="13"/>
        <end position="70"/>
    </location>
</feature>
<dbReference type="Pfam" id="PF00126">
    <property type="entry name" value="HTH_1"/>
    <property type="match status" value="1"/>
</dbReference>
<dbReference type="AlphaFoldDB" id="A0A2T8FCX8"/>
<dbReference type="GO" id="GO:0003700">
    <property type="term" value="F:DNA-binding transcription factor activity"/>
    <property type="evidence" value="ECO:0007669"/>
    <property type="project" value="InterPro"/>
</dbReference>
<evidence type="ECO:0000313" key="6">
    <source>
        <dbReference type="EMBL" id="PVG83568.1"/>
    </source>
</evidence>
<keyword evidence="3" id="KW-0238">DNA-binding</keyword>
<dbReference type="InterPro" id="IPR005119">
    <property type="entry name" value="LysR_subst-bd"/>
</dbReference>
<evidence type="ECO:0000256" key="3">
    <source>
        <dbReference type="ARBA" id="ARBA00023125"/>
    </source>
</evidence>
<dbReference type="Proteomes" id="UP000246018">
    <property type="component" value="Unassembled WGS sequence"/>
</dbReference>
<dbReference type="InterPro" id="IPR000847">
    <property type="entry name" value="LysR_HTH_N"/>
</dbReference>
<comment type="similarity">
    <text evidence="1">Belongs to the LysR transcriptional regulatory family.</text>
</comment>
<dbReference type="GO" id="GO:0043565">
    <property type="term" value="F:sequence-specific DNA binding"/>
    <property type="evidence" value="ECO:0007669"/>
    <property type="project" value="TreeGrafter"/>
</dbReference>
<proteinExistence type="inferred from homology"/>
<accession>A0A2T8FCX8</accession>
<gene>
    <name evidence="6" type="ORF">DDE18_04350</name>
</gene>
<dbReference type="GO" id="GO:0006351">
    <property type="term" value="P:DNA-templated transcription"/>
    <property type="evidence" value="ECO:0007669"/>
    <property type="project" value="TreeGrafter"/>
</dbReference>
<dbReference type="EMBL" id="QDGZ01000002">
    <property type="protein sequence ID" value="PVG83568.1"/>
    <property type="molecule type" value="Genomic_DNA"/>
</dbReference>
<evidence type="ECO:0000256" key="2">
    <source>
        <dbReference type="ARBA" id="ARBA00023015"/>
    </source>
</evidence>
<dbReference type="SUPFAM" id="SSF46785">
    <property type="entry name" value="Winged helix' DNA-binding domain"/>
    <property type="match status" value="1"/>
</dbReference>
<dbReference type="InterPro" id="IPR058163">
    <property type="entry name" value="LysR-type_TF_proteobact-type"/>
</dbReference>